<proteinExistence type="predicted"/>
<evidence type="ECO:0000313" key="2">
    <source>
        <dbReference type="Proteomes" id="UP001461498"/>
    </source>
</evidence>
<protein>
    <submittedName>
        <fullName evidence="1">Uncharacterized protein</fullName>
    </submittedName>
</protein>
<keyword evidence="2" id="KW-1185">Reference proteome</keyword>
<dbReference type="Proteomes" id="UP001461498">
    <property type="component" value="Unassembled WGS sequence"/>
</dbReference>
<gene>
    <name evidence="1" type="ORF">O3M35_007927</name>
</gene>
<evidence type="ECO:0000313" key="1">
    <source>
        <dbReference type="EMBL" id="KAK9508214.1"/>
    </source>
</evidence>
<comment type="caution">
    <text evidence="1">The sequence shown here is derived from an EMBL/GenBank/DDBJ whole genome shotgun (WGS) entry which is preliminary data.</text>
</comment>
<sequence>MQQKIFRLSVTKFCLYLKNYCRYSDTTFCIRYYLAMRRLYQNFLYYCRYCDATFCIRYNFAMRRLFQNFK</sequence>
<reference evidence="1 2" key="1">
    <citation type="submission" date="2022-12" db="EMBL/GenBank/DDBJ databases">
        <title>Chromosome-level genome assembly of true bugs.</title>
        <authorList>
            <person name="Ma L."/>
            <person name="Li H."/>
        </authorList>
    </citation>
    <scope>NUCLEOTIDE SEQUENCE [LARGE SCALE GENOMIC DNA]</scope>
    <source>
        <strain evidence="1">Lab_2022b</strain>
    </source>
</reference>
<organism evidence="1 2">
    <name type="scientific">Rhynocoris fuscipes</name>
    <dbReference type="NCBI Taxonomy" id="488301"/>
    <lineage>
        <taxon>Eukaryota</taxon>
        <taxon>Metazoa</taxon>
        <taxon>Ecdysozoa</taxon>
        <taxon>Arthropoda</taxon>
        <taxon>Hexapoda</taxon>
        <taxon>Insecta</taxon>
        <taxon>Pterygota</taxon>
        <taxon>Neoptera</taxon>
        <taxon>Paraneoptera</taxon>
        <taxon>Hemiptera</taxon>
        <taxon>Heteroptera</taxon>
        <taxon>Panheteroptera</taxon>
        <taxon>Cimicomorpha</taxon>
        <taxon>Reduviidae</taxon>
        <taxon>Harpactorinae</taxon>
        <taxon>Harpactorini</taxon>
        <taxon>Rhynocoris</taxon>
    </lineage>
</organism>
<accession>A0AAW1DDR0</accession>
<dbReference type="AlphaFoldDB" id="A0AAW1DDR0"/>
<name>A0AAW1DDR0_9HEMI</name>
<dbReference type="EMBL" id="JAPXFL010000004">
    <property type="protein sequence ID" value="KAK9508214.1"/>
    <property type="molecule type" value="Genomic_DNA"/>
</dbReference>